<dbReference type="AlphaFoldDB" id="V9FEF9"/>
<evidence type="ECO:0000313" key="1">
    <source>
        <dbReference type="EMBL" id="ETI48807.1"/>
    </source>
</evidence>
<accession>V9FEF9</accession>
<sequence length="38" mass="4122">MRFDCLVPCSPSQSVQTKVGAAMKLPPETLKAPFSSIR</sequence>
<evidence type="ECO:0000313" key="2">
    <source>
        <dbReference type="Proteomes" id="UP000018721"/>
    </source>
</evidence>
<protein>
    <submittedName>
        <fullName evidence="1">Uncharacterized protein</fullName>
    </submittedName>
</protein>
<dbReference type="HOGENOM" id="CLU_3336689_0_0_1"/>
<name>V9FEF9_PHYNI</name>
<keyword evidence="2" id="KW-1185">Reference proteome</keyword>
<gene>
    <name evidence="1" type="ORF">F443_07202</name>
</gene>
<reference evidence="1 2" key="1">
    <citation type="submission" date="2013-11" db="EMBL/GenBank/DDBJ databases">
        <title>The Genome Sequence of Phytophthora parasitica P1569.</title>
        <authorList>
            <consortium name="The Broad Institute Genomics Platform"/>
            <person name="Russ C."/>
            <person name="Tyler B."/>
            <person name="Panabieres F."/>
            <person name="Shan W."/>
            <person name="Tripathy S."/>
            <person name="Grunwald N."/>
            <person name="Machado M."/>
            <person name="Johnson C.S."/>
            <person name="Arredondo F."/>
            <person name="Hong C."/>
            <person name="Coffey M."/>
            <person name="Young S.K."/>
            <person name="Zeng Q."/>
            <person name="Gargeya S."/>
            <person name="Fitzgerald M."/>
            <person name="Abouelleil A."/>
            <person name="Alvarado L."/>
            <person name="Chapman S.B."/>
            <person name="Gainer-Dewar J."/>
            <person name="Goldberg J."/>
            <person name="Griggs A."/>
            <person name="Gujja S."/>
            <person name="Hansen M."/>
            <person name="Howarth C."/>
            <person name="Imamovic A."/>
            <person name="Ireland A."/>
            <person name="Larimer J."/>
            <person name="McCowan C."/>
            <person name="Murphy C."/>
            <person name="Pearson M."/>
            <person name="Poon T.W."/>
            <person name="Priest M."/>
            <person name="Roberts A."/>
            <person name="Saif S."/>
            <person name="Shea T."/>
            <person name="Sykes S."/>
            <person name="Wortman J."/>
            <person name="Nusbaum C."/>
            <person name="Birren B."/>
        </authorList>
    </citation>
    <scope>NUCLEOTIDE SEQUENCE [LARGE SCALE GENOMIC DNA]</scope>
    <source>
        <strain evidence="1 2">P1569</strain>
    </source>
</reference>
<proteinExistence type="predicted"/>
<organism evidence="1 2">
    <name type="scientific">Phytophthora nicotianae P1569</name>
    <dbReference type="NCBI Taxonomy" id="1317065"/>
    <lineage>
        <taxon>Eukaryota</taxon>
        <taxon>Sar</taxon>
        <taxon>Stramenopiles</taxon>
        <taxon>Oomycota</taxon>
        <taxon>Peronosporomycetes</taxon>
        <taxon>Peronosporales</taxon>
        <taxon>Peronosporaceae</taxon>
        <taxon>Phytophthora</taxon>
    </lineage>
</organism>
<comment type="caution">
    <text evidence="1">The sequence shown here is derived from an EMBL/GenBank/DDBJ whole genome shotgun (WGS) entry which is preliminary data.</text>
</comment>
<dbReference type="Proteomes" id="UP000018721">
    <property type="component" value="Unassembled WGS sequence"/>
</dbReference>
<dbReference type="EMBL" id="ANIZ01001198">
    <property type="protein sequence ID" value="ETI48807.1"/>
    <property type="molecule type" value="Genomic_DNA"/>
</dbReference>